<proteinExistence type="predicted"/>
<reference evidence="1" key="1">
    <citation type="submission" date="2014-11" db="EMBL/GenBank/DDBJ databases">
        <authorList>
            <person name="Amaro Gonzalez C."/>
        </authorList>
    </citation>
    <scope>NUCLEOTIDE SEQUENCE</scope>
</reference>
<organism evidence="1">
    <name type="scientific">Anguilla anguilla</name>
    <name type="common">European freshwater eel</name>
    <name type="synonym">Muraena anguilla</name>
    <dbReference type="NCBI Taxonomy" id="7936"/>
    <lineage>
        <taxon>Eukaryota</taxon>
        <taxon>Metazoa</taxon>
        <taxon>Chordata</taxon>
        <taxon>Craniata</taxon>
        <taxon>Vertebrata</taxon>
        <taxon>Euteleostomi</taxon>
        <taxon>Actinopterygii</taxon>
        <taxon>Neopterygii</taxon>
        <taxon>Teleostei</taxon>
        <taxon>Anguilliformes</taxon>
        <taxon>Anguillidae</taxon>
        <taxon>Anguilla</taxon>
    </lineage>
</organism>
<name>A0A0E9RXB2_ANGAN</name>
<dbReference type="AlphaFoldDB" id="A0A0E9RXB2"/>
<protein>
    <submittedName>
        <fullName evidence="1">Uncharacterized protein</fullName>
    </submittedName>
</protein>
<reference evidence="1" key="2">
    <citation type="journal article" date="2015" name="Fish Shellfish Immunol.">
        <title>Early steps in the European eel (Anguilla anguilla)-Vibrio vulnificus interaction in the gills: Role of the RtxA13 toxin.</title>
        <authorList>
            <person name="Callol A."/>
            <person name="Pajuelo D."/>
            <person name="Ebbesson L."/>
            <person name="Teles M."/>
            <person name="MacKenzie S."/>
            <person name="Amaro C."/>
        </authorList>
    </citation>
    <scope>NUCLEOTIDE SEQUENCE</scope>
</reference>
<dbReference type="EMBL" id="GBXM01075557">
    <property type="protein sequence ID" value="JAH33020.1"/>
    <property type="molecule type" value="Transcribed_RNA"/>
</dbReference>
<accession>A0A0E9RXB2</accession>
<evidence type="ECO:0000313" key="1">
    <source>
        <dbReference type="EMBL" id="JAH33020.1"/>
    </source>
</evidence>
<sequence length="25" mass="2889">MYLLIPSTGHITEIYCTQKAIYCNI</sequence>